<evidence type="ECO:0000313" key="2">
    <source>
        <dbReference type="Proteomes" id="UP001206925"/>
    </source>
</evidence>
<organism evidence="1 2">
    <name type="scientific">Ambrosia artemisiifolia</name>
    <name type="common">Common ragweed</name>
    <dbReference type="NCBI Taxonomy" id="4212"/>
    <lineage>
        <taxon>Eukaryota</taxon>
        <taxon>Viridiplantae</taxon>
        <taxon>Streptophyta</taxon>
        <taxon>Embryophyta</taxon>
        <taxon>Tracheophyta</taxon>
        <taxon>Spermatophyta</taxon>
        <taxon>Magnoliopsida</taxon>
        <taxon>eudicotyledons</taxon>
        <taxon>Gunneridae</taxon>
        <taxon>Pentapetalae</taxon>
        <taxon>asterids</taxon>
        <taxon>campanulids</taxon>
        <taxon>Asterales</taxon>
        <taxon>Asteraceae</taxon>
        <taxon>Asteroideae</taxon>
        <taxon>Heliantheae alliance</taxon>
        <taxon>Heliantheae</taxon>
        <taxon>Ambrosia</taxon>
    </lineage>
</organism>
<gene>
    <name evidence="1" type="ORF">M8C21_008569</name>
</gene>
<evidence type="ECO:0000313" key="1">
    <source>
        <dbReference type="EMBL" id="KAI7726225.1"/>
    </source>
</evidence>
<name>A0AAD5BMW2_AMBAR</name>
<dbReference type="EMBL" id="JAMZMK010011726">
    <property type="protein sequence ID" value="KAI7726225.1"/>
    <property type="molecule type" value="Genomic_DNA"/>
</dbReference>
<accession>A0AAD5BMW2</accession>
<dbReference type="Proteomes" id="UP001206925">
    <property type="component" value="Unassembled WGS sequence"/>
</dbReference>
<protein>
    <submittedName>
        <fullName evidence="1">Uncharacterized protein</fullName>
    </submittedName>
</protein>
<sequence>MEESVNPLTTFSLRSHELDKNFPSNDSIAHLLTVHRISASSSRSPERHFYLC</sequence>
<proteinExistence type="predicted"/>
<comment type="caution">
    <text evidence="1">The sequence shown here is derived from an EMBL/GenBank/DDBJ whole genome shotgun (WGS) entry which is preliminary data.</text>
</comment>
<dbReference type="AlphaFoldDB" id="A0AAD5BMW2"/>
<reference evidence="1" key="1">
    <citation type="submission" date="2022-06" db="EMBL/GenBank/DDBJ databases">
        <title>Uncovering the hologenomic basis of an extraordinary plant invasion.</title>
        <authorList>
            <person name="Bieker V.C."/>
            <person name="Martin M.D."/>
            <person name="Gilbert T."/>
            <person name="Hodgins K."/>
            <person name="Battlay P."/>
            <person name="Petersen B."/>
            <person name="Wilson J."/>
        </authorList>
    </citation>
    <scope>NUCLEOTIDE SEQUENCE</scope>
    <source>
        <strain evidence="1">AA19_3_7</strain>
        <tissue evidence="1">Leaf</tissue>
    </source>
</reference>
<keyword evidence="2" id="KW-1185">Reference proteome</keyword>